<evidence type="ECO:0000313" key="14">
    <source>
        <dbReference type="EMBL" id="JAP63050.1"/>
    </source>
</evidence>
<accession>A0A0V0JCN3</accession>
<evidence type="ECO:0000256" key="10">
    <source>
        <dbReference type="RuleBase" id="RU000394"/>
    </source>
</evidence>
<evidence type="ECO:0000256" key="4">
    <source>
        <dbReference type="ARBA" id="ARBA00022741"/>
    </source>
</evidence>
<dbReference type="GO" id="GO:0005524">
    <property type="term" value="F:ATP binding"/>
    <property type="evidence" value="ECO:0007669"/>
    <property type="project" value="UniProtKB-UniRule"/>
</dbReference>
<evidence type="ECO:0000256" key="5">
    <source>
        <dbReference type="ARBA" id="ARBA00022840"/>
    </source>
</evidence>
<reference evidence="14" key="1">
    <citation type="submission" date="2016-01" db="EMBL/GenBank/DDBJ databases">
        <title>Reference transcriptome for the parasite Schistocephalus solidus: insights into the molecular evolution of parasitism.</title>
        <authorList>
            <person name="Hebert F.O."/>
            <person name="Grambauer S."/>
            <person name="Barber I."/>
            <person name="Landry C.R."/>
            <person name="Aubin-Horth N."/>
        </authorList>
    </citation>
    <scope>NUCLEOTIDE SEQUENCE</scope>
</reference>
<dbReference type="Pfam" id="PF00225">
    <property type="entry name" value="Kinesin"/>
    <property type="match status" value="1"/>
</dbReference>
<evidence type="ECO:0000259" key="13">
    <source>
        <dbReference type="PROSITE" id="PS50067"/>
    </source>
</evidence>
<keyword evidence="5 9" id="KW-0067">ATP-binding</keyword>
<feature type="region of interest" description="Disordered" evidence="12">
    <location>
        <begin position="631"/>
        <end position="650"/>
    </location>
</feature>
<dbReference type="GO" id="GO:0008017">
    <property type="term" value="F:microtubule binding"/>
    <property type="evidence" value="ECO:0007669"/>
    <property type="project" value="InterPro"/>
</dbReference>
<dbReference type="EMBL" id="GEEE01000175">
    <property type="protein sequence ID" value="JAP63050.1"/>
    <property type="molecule type" value="Transcribed_RNA"/>
</dbReference>
<keyword evidence="6 11" id="KW-0175">Coiled coil</keyword>
<dbReference type="InterPro" id="IPR059182">
    <property type="entry name" value="Khc_C"/>
</dbReference>
<feature type="compositionally biased region" description="Low complexity" evidence="12">
    <location>
        <begin position="415"/>
        <end position="434"/>
    </location>
</feature>
<dbReference type="AlphaFoldDB" id="A0A0V0JCN3"/>
<dbReference type="PROSITE" id="PS00411">
    <property type="entry name" value="KINESIN_MOTOR_1"/>
    <property type="match status" value="1"/>
</dbReference>
<evidence type="ECO:0000256" key="8">
    <source>
        <dbReference type="ARBA" id="ARBA00023212"/>
    </source>
</evidence>
<comment type="similarity">
    <text evidence="9 10">Belongs to the TRAFAC class myosin-kinesin ATPase superfamily. Kinesin family.</text>
</comment>
<evidence type="ECO:0000256" key="9">
    <source>
        <dbReference type="PROSITE-ProRule" id="PRU00283"/>
    </source>
</evidence>
<feature type="region of interest" description="Disordered" evidence="12">
    <location>
        <begin position="405"/>
        <end position="436"/>
    </location>
</feature>
<feature type="domain" description="Kinesin motor" evidence="13">
    <location>
        <begin position="18"/>
        <end position="334"/>
    </location>
</feature>
<keyword evidence="2" id="KW-0963">Cytoplasm</keyword>
<dbReference type="GO" id="GO:0005874">
    <property type="term" value="C:microtubule"/>
    <property type="evidence" value="ECO:0007669"/>
    <property type="project" value="UniProtKB-KW"/>
</dbReference>
<dbReference type="Gene3D" id="1.10.287.1490">
    <property type="match status" value="1"/>
</dbReference>
<dbReference type="InterPro" id="IPR019821">
    <property type="entry name" value="Kinesin_motor_CS"/>
</dbReference>
<dbReference type="InterPro" id="IPR027417">
    <property type="entry name" value="P-loop_NTPase"/>
</dbReference>
<feature type="coiled-coil region" evidence="11">
    <location>
        <begin position="733"/>
        <end position="767"/>
    </location>
</feature>
<feature type="non-terminal residue" evidence="14">
    <location>
        <position position="1"/>
    </location>
</feature>
<evidence type="ECO:0000256" key="7">
    <source>
        <dbReference type="ARBA" id="ARBA00023175"/>
    </source>
</evidence>
<dbReference type="PROSITE" id="PS50067">
    <property type="entry name" value="KINESIN_MOTOR_2"/>
    <property type="match status" value="1"/>
</dbReference>
<evidence type="ECO:0000256" key="1">
    <source>
        <dbReference type="ARBA" id="ARBA00004245"/>
    </source>
</evidence>
<dbReference type="InterPro" id="IPR001752">
    <property type="entry name" value="Kinesin_motor_dom"/>
</dbReference>
<dbReference type="GO" id="GO:0003777">
    <property type="term" value="F:microtubule motor activity"/>
    <property type="evidence" value="ECO:0007669"/>
    <property type="project" value="InterPro"/>
</dbReference>
<dbReference type="CDD" id="cd01369">
    <property type="entry name" value="KISc_KHC_KIF5"/>
    <property type="match status" value="1"/>
</dbReference>
<sequence length="957" mass="107576">QFESRRTHASDSCSMAETIRVVCRVRPLNKIEKGKNSSVCVSFPGPNAIAVGGKTYTFDAVLNQVTQEVAFDTIGRPIVDSVINGYNGTIFVYGQTSSGKTFTMEGDLKSPENMGIIPRILEEIFMRINSMVGSLEFLIKVSYMELYMEKIKDLFDPEKDNLPVNEDKNHVPYVKGLTERFVASYDDVINALEEGKMNRHVSFTNMNAQSSRSHSLFTVMISQRNVDTGQALEGRLNLVDLAGSEKVSKTGAEGNTLDEAKMINKSLSTLGNVINALVEGSNHIPYRDSKLTRILQQSLGGNAKTTMVVCCSPAEYNEAETKSTILFGVRAKRIKNQAKCNVQLSAEQWQRMYEKEAANAKRFQAIITSLEEELKKWRGGAKVPQEQWFTPDKYGSVNVSDAPVAAPPPTTPEHTVSVVSTTDTLTPTASTASAKTDEQELKRLYKDMDKKDEQIAQITQEKNALKKKYDDVKSERSKLKDECESCSKQLSSLQKDLEGKATELKDVVNALEDLAMKYDQKCSALDARTKELDDLTAEYETLKKKADATKTIEAEVRKATNEVKTKIGESLKEIIKGLYAHGVLICPTLKKSDMKKASKVDDQLAYLNFLLAQLNAVTGEGGELNQFLKTRTKQKDKPSEPTDPTDVQGVNTDTLKKEVERQVKEMKVHISEAEKRIQRLSEEKGKLVEELEKVNKEHLALQQSKQLASQIEAAKKKDPDLYDRVIASANRSATHYQGQMDRLRADLDDANQVAERMREQNLVLKLQMDNVMLDVEAMKKRLVGEGKTDPVAAVKDKAKSDIKPLEDSIMTDLQTLHNLRKMFVVDLRNRIKKFSSKQMGDFLAEHDEDEDGSEGTLQQREKIEFLNNTVRELTSSNKSLQRDNADLQCELPRLEKRLNATFDRVHELEDTLREFREKAVLEKQRYKTEIDRLKENMLGGTKRGVNIAKPIRVGAAK</sequence>
<comment type="subcellular location">
    <subcellularLocation>
        <location evidence="1">Cytoplasm</location>
        <location evidence="1">Cytoskeleton</location>
    </subcellularLocation>
</comment>
<dbReference type="PANTHER" id="PTHR47968:SF36">
    <property type="entry name" value="KINESIN HEAVY CHAIN ISOFORM X1"/>
    <property type="match status" value="1"/>
</dbReference>
<feature type="coiled-coil region" evidence="11">
    <location>
        <begin position="656"/>
        <end position="697"/>
    </location>
</feature>
<organism evidence="14">
    <name type="scientific">Schistocephalus solidus</name>
    <name type="common">Tapeworm</name>
    <dbReference type="NCBI Taxonomy" id="70667"/>
    <lineage>
        <taxon>Eukaryota</taxon>
        <taxon>Metazoa</taxon>
        <taxon>Spiralia</taxon>
        <taxon>Lophotrochozoa</taxon>
        <taxon>Platyhelminthes</taxon>
        <taxon>Cestoda</taxon>
        <taxon>Eucestoda</taxon>
        <taxon>Diphyllobothriidea</taxon>
        <taxon>Diphyllobothriidae</taxon>
        <taxon>Schistocephalus</taxon>
    </lineage>
</organism>
<dbReference type="SMART" id="SM00129">
    <property type="entry name" value="KISc"/>
    <property type="match status" value="1"/>
</dbReference>
<keyword evidence="8" id="KW-0206">Cytoskeleton</keyword>
<protein>
    <recommendedName>
        <fullName evidence="10">Kinesin-like protein</fullName>
    </recommendedName>
</protein>
<feature type="binding site" evidence="9">
    <location>
        <begin position="94"/>
        <end position="101"/>
    </location>
    <ligand>
        <name>ATP</name>
        <dbReference type="ChEBI" id="CHEBI:30616"/>
    </ligand>
</feature>
<dbReference type="CDD" id="cd23649">
    <property type="entry name" value="Khc_CBD_cc"/>
    <property type="match status" value="1"/>
</dbReference>
<dbReference type="PANTHER" id="PTHR47968">
    <property type="entry name" value="CENTROMERE PROTEIN E"/>
    <property type="match status" value="1"/>
</dbReference>
<evidence type="ECO:0000256" key="6">
    <source>
        <dbReference type="ARBA" id="ARBA00023054"/>
    </source>
</evidence>
<name>A0A0V0JCN3_SCHSO</name>
<dbReference type="PRINTS" id="PR00380">
    <property type="entry name" value="KINESINHEAVY"/>
</dbReference>
<dbReference type="GO" id="GO:0007018">
    <property type="term" value="P:microtubule-based movement"/>
    <property type="evidence" value="ECO:0007669"/>
    <property type="project" value="InterPro"/>
</dbReference>
<keyword evidence="4 9" id="KW-0547">Nucleotide-binding</keyword>
<dbReference type="InterPro" id="IPR036961">
    <property type="entry name" value="Kinesin_motor_dom_sf"/>
</dbReference>
<keyword evidence="7 9" id="KW-0505">Motor protein</keyword>
<dbReference type="InterPro" id="IPR027640">
    <property type="entry name" value="Kinesin-like_fam"/>
</dbReference>
<dbReference type="Gene3D" id="3.40.850.10">
    <property type="entry name" value="Kinesin motor domain"/>
    <property type="match status" value="1"/>
</dbReference>
<evidence type="ECO:0000256" key="2">
    <source>
        <dbReference type="ARBA" id="ARBA00022490"/>
    </source>
</evidence>
<gene>
    <name evidence="14" type="primary">KINH</name>
    <name evidence="14" type="ORF">TR156770</name>
</gene>
<proteinExistence type="inferred from homology"/>
<evidence type="ECO:0000256" key="12">
    <source>
        <dbReference type="SAM" id="MobiDB-lite"/>
    </source>
</evidence>
<dbReference type="SUPFAM" id="SSF52540">
    <property type="entry name" value="P-loop containing nucleoside triphosphate hydrolases"/>
    <property type="match status" value="1"/>
</dbReference>
<keyword evidence="3 10" id="KW-0493">Microtubule</keyword>
<evidence type="ECO:0000256" key="11">
    <source>
        <dbReference type="SAM" id="Coils"/>
    </source>
</evidence>
<evidence type="ECO:0000256" key="3">
    <source>
        <dbReference type="ARBA" id="ARBA00022701"/>
    </source>
</evidence>
<feature type="coiled-coil region" evidence="11">
    <location>
        <begin position="863"/>
        <end position="936"/>
    </location>
</feature>